<gene>
    <name evidence="2" type="ORF">MYAM1_001590</name>
</gene>
<sequence length="232" mass="25368">MLAPAPRGRIIAMELLSILPTSPLSAQWMIAVKTTRFDDGHVIAWHVQQDEGGRCWPTKVRLDPSLLYSSHSEEAMMAMGIAKRWSLALGSVPMCLDDLESICLRSSLPDAELGEDHGSWCLDILFKLERRQILVKDQALCLEAQVASQTATIFHSNSSDSANLAKLPSSNDLSPDDKNYNVDASVNTSLAYWPRTRSVSSNDTVSESHSAVPSSPLNFSTMPPPPTSSLMV</sequence>
<protein>
    <submittedName>
        <fullName evidence="2">Uncharacterized protein</fullName>
    </submittedName>
</protein>
<dbReference type="Proteomes" id="UP001219567">
    <property type="component" value="Chromosome 2"/>
</dbReference>
<feature type="compositionally biased region" description="Polar residues" evidence="1">
    <location>
        <begin position="200"/>
        <end position="221"/>
    </location>
</feature>
<evidence type="ECO:0000313" key="2">
    <source>
        <dbReference type="EMBL" id="WFC98857.1"/>
    </source>
</evidence>
<proteinExistence type="predicted"/>
<evidence type="ECO:0000256" key="1">
    <source>
        <dbReference type="SAM" id="MobiDB-lite"/>
    </source>
</evidence>
<keyword evidence="3" id="KW-1185">Reference proteome</keyword>
<dbReference type="AlphaFoldDB" id="A0AAJ5YWF0"/>
<evidence type="ECO:0000313" key="3">
    <source>
        <dbReference type="Proteomes" id="UP001219567"/>
    </source>
</evidence>
<organism evidence="2 3">
    <name type="scientific">Malassezia yamatoensis</name>
    <dbReference type="NCBI Taxonomy" id="253288"/>
    <lineage>
        <taxon>Eukaryota</taxon>
        <taxon>Fungi</taxon>
        <taxon>Dikarya</taxon>
        <taxon>Basidiomycota</taxon>
        <taxon>Ustilaginomycotina</taxon>
        <taxon>Malasseziomycetes</taxon>
        <taxon>Malasseziales</taxon>
        <taxon>Malasseziaceae</taxon>
        <taxon>Malassezia</taxon>
    </lineage>
</organism>
<feature type="region of interest" description="Disordered" evidence="1">
    <location>
        <begin position="200"/>
        <end position="232"/>
    </location>
</feature>
<reference evidence="2 3" key="1">
    <citation type="submission" date="2023-03" db="EMBL/GenBank/DDBJ databases">
        <title>Mating type loci evolution in Malassezia.</title>
        <authorList>
            <person name="Coelho M.A."/>
        </authorList>
    </citation>
    <scope>NUCLEOTIDE SEQUENCE [LARGE SCALE GENOMIC DNA]</scope>
    <source>
        <strain evidence="2 3">CBS 9725</strain>
    </source>
</reference>
<name>A0AAJ5YWF0_9BASI</name>
<dbReference type="EMBL" id="CP119944">
    <property type="protein sequence ID" value="WFC98857.1"/>
    <property type="molecule type" value="Genomic_DNA"/>
</dbReference>
<accession>A0AAJ5YWF0</accession>
<feature type="compositionally biased region" description="Pro residues" evidence="1">
    <location>
        <begin position="222"/>
        <end position="232"/>
    </location>
</feature>